<evidence type="ECO:0000313" key="2">
    <source>
        <dbReference type="Proteomes" id="UP000509301"/>
    </source>
</evidence>
<organism evidence="1 2">
    <name type="scientific">Metallosphaera tengchongensis</name>
    <dbReference type="NCBI Taxonomy" id="1532350"/>
    <lineage>
        <taxon>Archaea</taxon>
        <taxon>Thermoproteota</taxon>
        <taxon>Thermoprotei</taxon>
        <taxon>Sulfolobales</taxon>
        <taxon>Sulfolobaceae</taxon>
        <taxon>Metallosphaera</taxon>
    </lineage>
</organism>
<dbReference type="Proteomes" id="UP000509301">
    <property type="component" value="Chromosome"/>
</dbReference>
<keyword evidence="2" id="KW-1185">Reference proteome</keyword>
<accession>A0A6N0NVC0</accession>
<dbReference type="GeneID" id="55641685"/>
<gene>
    <name evidence="1" type="ORF">GWK48_07005</name>
</gene>
<dbReference type="EMBL" id="CP049074">
    <property type="protein sequence ID" value="QKR00155.1"/>
    <property type="molecule type" value="Genomic_DNA"/>
</dbReference>
<dbReference type="AlphaFoldDB" id="A0A6N0NVC0"/>
<protein>
    <submittedName>
        <fullName evidence="1">Uncharacterized protein</fullName>
    </submittedName>
</protein>
<dbReference type="KEGG" id="mten:GWK48_07005"/>
<dbReference type="RefSeq" id="WP_174630868.1">
    <property type="nucleotide sequence ID" value="NZ_CP049074.1"/>
</dbReference>
<reference evidence="1 2" key="1">
    <citation type="submission" date="2020-02" db="EMBL/GenBank/DDBJ databases">
        <title>Comparative genome analysis reveals the metabolism and evolution of the thermophilic archaeal genus Metallosphaera.</title>
        <authorList>
            <person name="Jiang C."/>
        </authorList>
    </citation>
    <scope>NUCLEOTIDE SEQUENCE [LARGE SCALE GENOMIC DNA]</scope>
    <source>
        <strain evidence="1 2">Ric-A</strain>
    </source>
</reference>
<sequence length="96" mass="10763">MNLIEKARRMREIGDEYENLLNEMLNALFKVIPNCVALNMDDSLMPIYAVSALKTEGLLAFPYSCNGKPGYVVIRIDGELVFEDMNGNVTEMGKIS</sequence>
<name>A0A6N0NVC0_9CREN</name>
<evidence type="ECO:0000313" key="1">
    <source>
        <dbReference type="EMBL" id="QKR00155.1"/>
    </source>
</evidence>
<proteinExistence type="predicted"/>
<dbReference type="OrthoDB" id="40635at2157"/>